<dbReference type="Gene3D" id="6.10.140.100">
    <property type="match status" value="1"/>
</dbReference>
<dbReference type="InterPro" id="IPR017073">
    <property type="entry name" value="HGS/VPS27"/>
</dbReference>
<dbReference type="Pfam" id="PF01363">
    <property type="entry name" value="FYVE"/>
    <property type="match status" value="1"/>
</dbReference>
<dbReference type="Proteomes" id="UP000013776">
    <property type="component" value="Unassembled WGS sequence"/>
</dbReference>
<keyword evidence="9 10" id="KW-0472">Membrane</keyword>
<evidence type="ECO:0000256" key="6">
    <source>
        <dbReference type="ARBA" id="ARBA00022753"/>
    </source>
</evidence>
<evidence type="ECO:0000256" key="9">
    <source>
        <dbReference type="ARBA" id="ARBA00023136"/>
    </source>
</evidence>
<evidence type="ECO:0000256" key="7">
    <source>
        <dbReference type="ARBA" id="ARBA00022771"/>
    </source>
</evidence>
<comment type="subunit">
    <text evidence="10">Component of the ESCRT-0 complex composed of HSE1 and VPS27.</text>
</comment>
<feature type="compositionally biased region" description="Polar residues" evidence="12">
    <location>
        <begin position="228"/>
        <end position="237"/>
    </location>
</feature>
<evidence type="ECO:0000256" key="1">
    <source>
        <dbReference type="ARBA" id="ARBA00004125"/>
    </source>
</evidence>
<dbReference type="PANTHER" id="PTHR47794:SF1">
    <property type="entry name" value="VACUOLAR PROTEIN SORTING-ASSOCIATED PROTEIN 27"/>
    <property type="match status" value="1"/>
</dbReference>
<dbReference type="CDD" id="cd16979">
    <property type="entry name" value="VHS_Vps27"/>
    <property type="match status" value="1"/>
</dbReference>
<dbReference type="SMART" id="SM00726">
    <property type="entry name" value="UIM"/>
    <property type="match status" value="2"/>
</dbReference>
<feature type="region of interest" description="Disordered" evidence="12">
    <location>
        <begin position="484"/>
        <end position="555"/>
    </location>
</feature>
<dbReference type="PANTHER" id="PTHR47794">
    <property type="entry name" value="VACUOLAR PROTEIN SORTING-ASSOCIATED PROTEIN 27"/>
    <property type="match status" value="1"/>
</dbReference>
<dbReference type="STRING" id="1097556.R4XHH8"/>
<evidence type="ECO:0000313" key="15">
    <source>
        <dbReference type="EMBL" id="CCG82872.1"/>
    </source>
</evidence>
<keyword evidence="16" id="KW-1185">Reference proteome</keyword>
<dbReference type="InterPro" id="IPR013083">
    <property type="entry name" value="Znf_RING/FYVE/PHD"/>
</dbReference>
<feature type="region of interest" description="Disordered" evidence="12">
    <location>
        <begin position="227"/>
        <end position="262"/>
    </location>
</feature>
<dbReference type="InterPro" id="IPR002014">
    <property type="entry name" value="VHS_dom"/>
</dbReference>
<gene>
    <name evidence="15" type="ORF">TAPDE_002991</name>
</gene>
<comment type="function">
    <text evidence="10">Component of the ESCRT-0 complex which is the sorting receptor for ubiquitinated cargo proteins at the multivesicular body (MVB) and recruits ESCRT-I to the MVB outer membrane.</text>
</comment>
<evidence type="ECO:0000256" key="10">
    <source>
        <dbReference type="PIRNR" id="PIRNR036956"/>
    </source>
</evidence>
<dbReference type="AlphaFoldDB" id="R4XHH8"/>
<evidence type="ECO:0000259" key="14">
    <source>
        <dbReference type="PROSITE" id="PS50179"/>
    </source>
</evidence>
<dbReference type="SMART" id="SM00288">
    <property type="entry name" value="VHS"/>
    <property type="match status" value="1"/>
</dbReference>
<dbReference type="Pfam" id="PF02809">
    <property type="entry name" value="UIM"/>
    <property type="match status" value="2"/>
</dbReference>
<feature type="region of interest" description="Disordered" evidence="12">
    <location>
        <begin position="274"/>
        <end position="300"/>
    </location>
</feature>
<dbReference type="InterPro" id="IPR011011">
    <property type="entry name" value="Znf_FYVE_PHD"/>
</dbReference>
<dbReference type="Gene3D" id="3.30.40.10">
    <property type="entry name" value="Zinc/RING finger domain, C3HC4 (zinc finger)"/>
    <property type="match status" value="1"/>
</dbReference>
<evidence type="ECO:0000256" key="11">
    <source>
        <dbReference type="PROSITE-ProRule" id="PRU00091"/>
    </source>
</evidence>
<dbReference type="InterPro" id="IPR000306">
    <property type="entry name" value="Znf_FYVE"/>
</dbReference>
<evidence type="ECO:0000256" key="8">
    <source>
        <dbReference type="ARBA" id="ARBA00022833"/>
    </source>
</evidence>
<dbReference type="Gene3D" id="1.20.5.1940">
    <property type="match status" value="1"/>
</dbReference>
<dbReference type="eggNOG" id="KOG1818">
    <property type="taxonomic scope" value="Eukaryota"/>
</dbReference>
<feature type="compositionally biased region" description="Basic and acidic residues" evidence="12">
    <location>
        <begin position="533"/>
        <end position="555"/>
    </location>
</feature>
<keyword evidence="8" id="KW-0862">Zinc</keyword>
<evidence type="ECO:0000256" key="3">
    <source>
        <dbReference type="ARBA" id="ARBA00017753"/>
    </source>
</evidence>
<dbReference type="InterPro" id="IPR049425">
    <property type="entry name" value="Vps27_GAT-like"/>
</dbReference>
<dbReference type="PROSITE" id="PS50179">
    <property type="entry name" value="VHS"/>
    <property type="match status" value="1"/>
</dbReference>
<keyword evidence="5" id="KW-0677">Repeat</keyword>
<dbReference type="VEuPathDB" id="FungiDB:TAPDE_002991"/>
<protein>
    <recommendedName>
        <fullName evidence="3 10">Vacuolar protein sorting-associated protein 27</fullName>
    </recommendedName>
</protein>
<sequence length="555" mass="61567">MSWFSGSNPLDELVEKATDDSLPSDMEDLTLNLEICDRIRSKAVTAKDAMRSLKKRLGNKNPNVQLLALNLCDLCIKNGGSHFLIEIASREFVDNLLSLLRAPTGINHDVRQRLLELIQGWALAFESRPELGYMMTVYHNLRSEGLQFPPEERVAAAFVDTAAPPDWADSDVCLRCRTAFTFRNRKHHCRNCGNVFCGQCSTQSMTLPQLGINEPVRVCDDCHAKRGQNASATTVPQRRSKAVPDYQAQTPKRHVSRAGDTEDLDLKRALELSLAESGSAKPPATQTLPAAAGARAAEIEDEDEDMKAAIAASLKDSSANKATGSYAYPVLDTREGRRKEVLSSPLPSSQQKVIQPSVINLQDIQPVDQENIKLFANLVDRLKVDTPGAILRDPQIQELYDGISALRPKVARSLAETVGKYESLVETHSKLATVVKYYDRILESRLTATYSQSQQYGSQYEDPSRTSRNYDDAEAHSYYGQTPQYHHSEINGHSGYDYRNSGSQNYQAGDQGYSSHAPSYPDTLPANSVYSAAKKDARQVQEPEQPKEEVSLIDL</sequence>
<reference evidence="15 16" key="1">
    <citation type="journal article" date="2013" name="MBio">
        <title>Genome sequencing of the plant pathogen Taphrina deformans, the causal agent of peach leaf curl.</title>
        <authorList>
            <person name="Cisse O.H."/>
            <person name="Almeida J.M.G.C.F."/>
            <person name="Fonseca A."/>
            <person name="Kumar A.A."/>
            <person name="Salojaervi J."/>
            <person name="Overmyer K."/>
            <person name="Hauser P.M."/>
            <person name="Pagni M."/>
        </authorList>
    </citation>
    <scope>NUCLEOTIDE SEQUENCE [LARGE SCALE GENOMIC DNA]</scope>
    <source>
        <strain evidence="16">PYCC 5710 / ATCC 11124 / CBS 356.35 / IMI 108563 / JCM 9778 / NBRC 8474</strain>
    </source>
</reference>
<dbReference type="Pfam" id="PF21356">
    <property type="entry name" value="Vps27_GAT-like"/>
    <property type="match status" value="1"/>
</dbReference>
<dbReference type="Gene3D" id="1.25.40.90">
    <property type="match status" value="1"/>
</dbReference>
<organism evidence="15 16">
    <name type="scientific">Taphrina deformans (strain PYCC 5710 / ATCC 11124 / CBS 356.35 / IMI 108563 / JCM 9778 / NBRC 8474)</name>
    <name type="common">Peach leaf curl fungus</name>
    <name type="synonym">Lalaria deformans</name>
    <dbReference type="NCBI Taxonomy" id="1097556"/>
    <lineage>
        <taxon>Eukaryota</taxon>
        <taxon>Fungi</taxon>
        <taxon>Dikarya</taxon>
        <taxon>Ascomycota</taxon>
        <taxon>Taphrinomycotina</taxon>
        <taxon>Taphrinomycetes</taxon>
        <taxon>Taphrinales</taxon>
        <taxon>Taphrinaceae</taxon>
        <taxon>Taphrina</taxon>
    </lineage>
</organism>
<evidence type="ECO:0000259" key="13">
    <source>
        <dbReference type="PROSITE" id="PS50178"/>
    </source>
</evidence>
<dbReference type="GO" id="GO:0043130">
    <property type="term" value="F:ubiquitin binding"/>
    <property type="evidence" value="ECO:0007669"/>
    <property type="project" value="InterPro"/>
</dbReference>
<evidence type="ECO:0000256" key="12">
    <source>
        <dbReference type="SAM" id="MobiDB-lite"/>
    </source>
</evidence>
<dbReference type="GO" id="GO:0010008">
    <property type="term" value="C:endosome membrane"/>
    <property type="evidence" value="ECO:0007669"/>
    <property type="project" value="UniProtKB-SubCell"/>
</dbReference>
<dbReference type="PIRSF" id="PIRSF036956">
    <property type="entry name" value="Hrs_Vps27"/>
    <property type="match status" value="1"/>
</dbReference>
<dbReference type="Pfam" id="PF00790">
    <property type="entry name" value="VHS"/>
    <property type="match status" value="1"/>
</dbReference>
<keyword evidence="4" id="KW-0479">Metal-binding</keyword>
<evidence type="ECO:0000313" key="16">
    <source>
        <dbReference type="Proteomes" id="UP000013776"/>
    </source>
</evidence>
<dbReference type="GO" id="GO:0032266">
    <property type="term" value="F:phosphatidylinositol-3-phosphate binding"/>
    <property type="evidence" value="ECO:0007669"/>
    <property type="project" value="TreeGrafter"/>
</dbReference>
<keyword evidence="6 10" id="KW-0967">Endosome</keyword>
<evidence type="ECO:0000256" key="4">
    <source>
        <dbReference type="ARBA" id="ARBA00022723"/>
    </source>
</evidence>
<evidence type="ECO:0000256" key="5">
    <source>
        <dbReference type="ARBA" id="ARBA00022737"/>
    </source>
</evidence>
<dbReference type="GO" id="GO:0006623">
    <property type="term" value="P:protein targeting to vacuole"/>
    <property type="evidence" value="ECO:0007669"/>
    <property type="project" value="TreeGrafter"/>
</dbReference>
<comment type="caution">
    <text evidence="15">The sequence shown here is derived from an EMBL/GenBank/DDBJ whole genome shotgun (WGS) entry which is preliminary data.</text>
</comment>
<proteinExistence type="inferred from homology"/>
<feature type="domain" description="FYVE-type" evidence="13">
    <location>
        <begin position="167"/>
        <end position="227"/>
    </location>
</feature>
<dbReference type="GO" id="GO:0008270">
    <property type="term" value="F:zinc ion binding"/>
    <property type="evidence" value="ECO:0007669"/>
    <property type="project" value="UniProtKB-KW"/>
</dbReference>
<name>R4XHH8_TAPDE</name>
<dbReference type="EMBL" id="CAHR02000107">
    <property type="protein sequence ID" value="CCG82872.1"/>
    <property type="molecule type" value="Genomic_DNA"/>
</dbReference>
<accession>R4XHH8</accession>
<dbReference type="PROSITE" id="PS50178">
    <property type="entry name" value="ZF_FYVE"/>
    <property type="match status" value="1"/>
</dbReference>
<keyword evidence="7 11" id="KW-0863">Zinc-finger</keyword>
<dbReference type="CDD" id="cd21385">
    <property type="entry name" value="GAT_Vps27"/>
    <property type="match status" value="1"/>
</dbReference>
<evidence type="ECO:0000256" key="2">
    <source>
        <dbReference type="ARBA" id="ARBA00008597"/>
    </source>
</evidence>
<dbReference type="GO" id="GO:0043328">
    <property type="term" value="P:protein transport to vacuole involved in ubiquitin-dependent protein catabolic process via the multivesicular body sorting pathway"/>
    <property type="evidence" value="ECO:0007669"/>
    <property type="project" value="TreeGrafter"/>
</dbReference>
<feature type="domain" description="VHS" evidence="14">
    <location>
        <begin position="27"/>
        <end position="149"/>
    </location>
</feature>
<dbReference type="OrthoDB" id="957735at2759"/>
<comment type="subcellular location">
    <subcellularLocation>
        <location evidence="1 10">Endosome membrane</location>
        <topology evidence="1 10">Peripheral membrane protein</topology>
        <orientation evidence="1 10">Cytoplasmic side</orientation>
    </subcellularLocation>
</comment>
<dbReference type="InterPro" id="IPR017455">
    <property type="entry name" value="Znf_FYVE-rel"/>
</dbReference>
<dbReference type="InterPro" id="IPR008942">
    <property type="entry name" value="ENTH_VHS"/>
</dbReference>
<dbReference type="SUPFAM" id="SSF48464">
    <property type="entry name" value="ENTH/VHS domain"/>
    <property type="match status" value="1"/>
</dbReference>
<feature type="compositionally biased region" description="Polar residues" evidence="12">
    <location>
        <begin position="500"/>
        <end position="517"/>
    </location>
</feature>
<dbReference type="SMART" id="SM00064">
    <property type="entry name" value="FYVE"/>
    <property type="match status" value="1"/>
</dbReference>
<dbReference type="GO" id="GO:0033565">
    <property type="term" value="C:ESCRT-0 complex"/>
    <property type="evidence" value="ECO:0007669"/>
    <property type="project" value="TreeGrafter"/>
</dbReference>
<comment type="similarity">
    <text evidence="2 10">Belongs to the VPS27 family.</text>
</comment>
<dbReference type="SUPFAM" id="SSF57903">
    <property type="entry name" value="FYVE/PHD zinc finger"/>
    <property type="match status" value="1"/>
</dbReference>
<dbReference type="InterPro" id="IPR003903">
    <property type="entry name" value="UIM_dom"/>
</dbReference>
<dbReference type="PROSITE" id="PS50330">
    <property type="entry name" value="UIM"/>
    <property type="match status" value="2"/>
</dbReference>